<dbReference type="AlphaFoldDB" id="A0A0A9B986"/>
<organism evidence="1">
    <name type="scientific">Arundo donax</name>
    <name type="common">Giant reed</name>
    <name type="synonym">Donax arundinaceus</name>
    <dbReference type="NCBI Taxonomy" id="35708"/>
    <lineage>
        <taxon>Eukaryota</taxon>
        <taxon>Viridiplantae</taxon>
        <taxon>Streptophyta</taxon>
        <taxon>Embryophyta</taxon>
        <taxon>Tracheophyta</taxon>
        <taxon>Spermatophyta</taxon>
        <taxon>Magnoliopsida</taxon>
        <taxon>Liliopsida</taxon>
        <taxon>Poales</taxon>
        <taxon>Poaceae</taxon>
        <taxon>PACMAD clade</taxon>
        <taxon>Arundinoideae</taxon>
        <taxon>Arundineae</taxon>
        <taxon>Arundo</taxon>
    </lineage>
</organism>
<proteinExistence type="predicted"/>
<reference evidence="1" key="2">
    <citation type="journal article" date="2015" name="Data Brief">
        <title>Shoot transcriptome of the giant reed, Arundo donax.</title>
        <authorList>
            <person name="Barrero R.A."/>
            <person name="Guerrero F.D."/>
            <person name="Moolhuijzen P."/>
            <person name="Goolsby J.A."/>
            <person name="Tidwell J."/>
            <person name="Bellgard S.E."/>
            <person name="Bellgard M.I."/>
        </authorList>
    </citation>
    <scope>NUCLEOTIDE SEQUENCE</scope>
    <source>
        <tissue evidence="1">Shoot tissue taken approximately 20 cm above the soil surface</tissue>
    </source>
</reference>
<sequence length="43" mass="5058">MQLYVMIYSLKKQIVHAYDWVTTGLYSACIGFNQHSKTNLFMI</sequence>
<accession>A0A0A9B986</accession>
<dbReference type="EMBL" id="GBRH01237999">
    <property type="protein sequence ID" value="JAD59896.1"/>
    <property type="molecule type" value="Transcribed_RNA"/>
</dbReference>
<evidence type="ECO:0000313" key="1">
    <source>
        <dbReference type="EMBL" id="JAD59896.1"/>
    </source>
</evidence>
<reference evidence="1" key="1">
    <citation type="submission" date="2014-09" db="EMBL/GenBank/DDBJ databases">
        <authorList>
            <person name="Magalhaes I.L.F."/>
            <person name="Oliveira U."/>
            <person name="Santos F.R."/>
            <person name="Vidigal T.H.D.A."/>
            <person name="Brescovit A.D."/>
            <person name="Santos A.J."/>
        </authorList>
    </citation>
    <scope>NUCLEOTIDE SEQUENCE</scope>
    <source>
        <tissue evidence="1">Shoot tissue taken approximately 20 cm above the soil surface</tissue>
    </source>
</reference>
<protein>
    <submittedName>
        <fullName evidence="1">Uncharacterized protein</fullName>
    </submittedName>
</protein>
<name>A0A0A9B986_ARUDO</name>